<reference evidence="1" key="1">
    <citation type="submission" date="2021-02" db="EMBL/GenBank/DDBJ databases">
        <authorList>
            <person name="Nowell W R."/>
        </authorList>
    </citation>
    <scope>NUCLEOTIDE SEQUENCE</scope>
</reference>
<proteinExistence type="predicted"/>
<dbReference type="Proteomes" id="UP000677228">
    <property type="component" value="Unassembled WGS sequence"/>
</dbReference>
<protein>
    <submittedName>
        <fullName evidence="1">Uncharacterized protein</fullName>
    </submittedName>
</protein>
<gene>
    <name evidence="1" type="ORF">OVA965_LOCUS21604</name>
    <name evidence="2" type="ORF">TMI583_LOCUS22293</name>
</gene>
<evidence type="ECO:0000313" key="1">
    <source>
        <dbReference type="EMBL" id="CAF1151039.1"/>
    </source>
</evidence>
<comment type="caution">
    <text evidence="1">The sequence shown here is derived from an EMBL/GenBank/DDBJ whole genome shotgun (WGS) entry which is preliminary data.</text>
</comment>
<dbReference type="Proteomes" id="UP000682733">
    <property type="component" value="Unassembled WGS sequence"/>
</dbReference>
<dbReference type="EMBL" id="CAJNOK010011892">
    <property type="protein sequence ID" value="CAF1151039.1"/>
    <property type="molecule type" value="Genomic_DNA"/>
</dbReference>
<sequence length="225" mass="26301">MFKNRTNGEILSLNVGSYNNLITRLNKNSVLDYESSPDHHNSTILNLDYETDSGIAESSSDTTLDDSHSRYIHTKPRVLLSKLPTSSKPTSHPSILPVYARSYTPIHQWYPKNRQLLYAKPTILELKRPSAVERRVTRTNYDEYYDRLLNSLDYQQPSFTNYSKIYDINTPYSARWRPLPAHSRYYSIKRLSYDTILCKRDNKAFIAKRSYNVPKWVQRLVAILS</sequence>
<name>A0A8S2EHL9_9BILA</name>
<dbReference type="AlphaFoldDB" id="A0A8S2EHL9"/>
<organism evidence="1 3">
    <name type="scientific">Didymodactylos carnosus</name>
    <dbReference type="NCBI Taxonomy" id="1234261"/>
    <lineage>
        <taxon>Eukaryota</taxon>
        <taxon>Metazoa</taxon>
        <taxon>Spiralia</taxon>
        <taxon>Gnathifera</taxon>
        <taxon>Rotifera</taxon>
        <taxon>Eurotatoria</taxon>
        <taxon>Bdelloidea</taxon>
        <taxon>Philodinida</taxon>
        <taxon>Philodinidae</taxon>
        <taxon>Didymodactylos</taxon>
    </lineage>
</organism>
<accession>A0A8S2EHL9</accession>
<evidence type="ECO:0000313" key="3">
    <source>
        <dbReference type="Proteomes" id="UP000677228"/>
    </source>
</evidence>
<evidence type="ECO:0000313" key="2">
    <source>
        <dbReference type="EMBL" id="CAF3957847.1"/>
    </source>
</evidence>
<dbReference type="EMBL" id="CAJOBA010031076">
    <property type="protein sequence ID" value="CAF3957847.1"/>
    <property type="molecule type" value="Genomic_DNA"/>
</dbReference>